<dbReference type="AlphaFoldDB" id="A0AAV2VIZ5"/>
<dbReference type="Proteomes" id="UP000018211">
    <property type="component" value="Unassembled WGS sequence"/>
</dbReference>
<sequence>MPFNKILWSLITLFCTSSAFSLTFEESLKQDMESAYEALDTKYGQCRETRKNTFSADEVNHEWLLGLDRDQIGTAVYILSKMAFQRCVAFEEGIYSTTLLAYVAESGDKEALNEWLKFKRLYTDDDIAKIIGKLDFNKLKQVSVTPPFSKPFNPLAVSKLLKGNME</sequence>
<organism evidence="2 3">
    <name type="scientific">Vibrio nigripulchritudo SOn1</name>
    <dbReference type="NCBI Taxonomy" id="1238450"/>
    <lineage>
        <taxon>Bacteria</taxon>
        <taxon>Pseudomonadati</taxon>
        <taxon>Pseudomonadota</taxon>
        <taxon>Gammaproteobacteria</taxon>
        <taxon>Vibrionales</taxon>
        <taxon>Vibrionaceae</taxon>
        <taxon>Vibrio</taxon>
    </lineage>
</organism>
<dbReference type="EMBL" id="CAOF01000022">
    <property type="protein sequence ID" value="CCO44621.1"/>
    <property type="molecule type" value="Genomic_DNA"/>
</dbReference>
<keyword evidence="1" id="KW-0732">Signal</keyword>
<evidence type="ECO:0000256" key="1">
    <source>
        <dbReference type="SAM" id="SignalP"/>
    </source>
</evidence>
<comment type="caution">
    <text evidence="2">The sequence shown here is derived from an EMBL/GenBank/DDBJ whole genome shotgun (WGS) entry which is preliminary data.</text>
</comment>
<evidence type="ECO:0000313" key="3">
    <source>
        <dbReference type="Proteomes" id="UP000018211"/>
    </source>
</evidence>
<feature type="chain" id="PRO_5043640582" evidence="1">
    <location>
        <begin position="22"/>
        <end position="166"/>
    </location>
</feature>
<accession>A0AAV2VIZ5</accession>
<evidence type="ECO:0000313" key="2">
    <source>
        <dbReference type="EMBL" id="CCO44621.1"/>
    </source>
</evidence>
<proteinExistence type="predicted"/>
<gene>
    <name evidence="2" type="ORF">VIBNISOn1_1180016</name>
</gene>
<reference evidence="2 3" key="1">
    <citation type="journal article" date="2013" name="ISME J.">
        <title>Comparative genomics of pathogenic lineages of Vibrio nigripulchritudo identifies virulence-associated traits.</title>
        <authorList>
            <person name="Goudenege D."/>
            <person name="Labreuche Y."/>
            <person name="Krin E."/>
            <person name="Ansquer D."/>
            <person name="Mangenot S."/>
            <person name="Calteau A."/>
            <person name="Medigue C."/>
            <person name="Mazel D."/>
            <person name="Polz M.F."/>
            <person name="Le Roux F."/>
        </authorList>
    </citation>
    <scope>NUCLEOTIDE SEQUENCE [LARGE SCALE GENOMIC DNA]</scope>
    <source>
        <strain evidence="2 3">SOn1</strain>
    </source>
</reference>
<name>A0AAV2VIZ5_9VIBR</name>
<protein>
    <submittedName>
        <fullName evidence="2">Uncharacterized protein</fullName>
    </submittedName>
</protein>
<feature type="signal peptide" evidence="1">
    <location>
        <begin position="1"/>
        <end position="21"/>
    </location>
</feature>